<evidence type="ECO:0000313" key="1">
    <source>
        <dbReference type="EMBL" id="SHG12844.1"/>
    </source>
</evidence>
<reference evidence="2" key="1">
    <citation type="submission" date="2016-11" db="EMBL/GenBank/DDBJ databases">
        <authorList>
            <person name="Varghese N."/>
            <person name="Submissions S."/>
        </authorList>
    </citation>
    <scope>NUCLEOTIDE SEQUENCE [LARGE SCALE GENOMIC DNA]</scope>
    <source>
        <strain evidence="2">YR203</strain>
    </source>
</reference>
<dbReference type="Proteomes" id="UP000184108">
    <property type="component" value="Unassembled WGS sequence"/>
</dbReference>
<evidence type="ECO:0000313" key="2">
    <source>
        <dbReference type="Proteomes" id="UP000184108"/>
    </source>
</evidence>
<dbReference type="RefSeq" id="WP_073174775.1">
    <property type="nucleotide sequence ID" value="NZ_FQVE01000004.1"/>
</dbReference>
<dbReference type="AlphaFoldDB" id="A0A1M5HA21"/>
<gene>
    <name evidence="1" type="ORF">SAMN02787073_3632</name>
</gene>
<sequence length="75" mass="8591">MKAKIVRIKHVTGIYKLDIEDGKIEDMKEHIDLCLKGEQTGIIITAENGDTIYYPAELLRNSVISIEDKEIIRTF</sequence>
<accession>A0A1M5HA21</accession>
<organism evidence="1 2">
    <name type="scientific">Chryseobacterium vrystaatense</name>
    <dbReference type="NCBI Taxonomy" id="307480"/>
    <lineage>
        <taxon>Bacteria</taxon>
        <taxon>Pseudomonadati</taxon>
        <taxon>Bacteroidota</taxon>
        <taxon>Flavobacteriia</taxon>
        <taxon>Flavobacteriales</taxon>
        <taxon>Weeksellaceae</taxon>
        <taxon>Chryseobacterium group</taxon>
        <taxon>Chryseobacterium</taxon>
    </lineage>
</organism>
<proteinExistence type="predicted"/>
<protein>
    <submittedName>
        <fullName evidence="1">Uncharacterized protein</fullName>
    </submittedName>
</protein>
<name>A0A1M5HA21_9FLAO</name>
<dbReference type="EMBL" id="FQVE01000004">
    <property type="protein sequence ID" value="SHG12844.1"/>
    <property type="molecule type" value="Genomic_DNA"/>
</dbReference>